<evidence type="ECO:0000313" key="1">
    <source>
        <dbReference type="EMBL" id="KLV11414.1"/>
    </source>
</evidence>
<dbReference type="EMBL" id="LDOU01000002">
    <property type="protein sequence ID" value="KLV11414.1"/>
    <property type="molecule type" value="Genomic_DNA"/>
</dbReference>
<dbReference type="Proteomes" id="UP000035909">
    <property type="component" value="Unassembled WGS sequence"/>
</dbReference>
<gene>
    <name evidence="1" type="ORF">ABT57_01285</name>
</gene>
<accession>A0A0J1HIH7</accession>
<sequence>MLYVFSTLFVVALALAIYAYRAKQTRLMLQSRFNQVIGLRQLIHLLRFHRRQTHQWLNIHLNTTTGSPPAQPEPPALAESRAIKNLIQSLTNLAEPSNRPMYRILAKRLHSLLEEWPSYSLQRNQVEHGKLIRHVLYLIDDTITQSLIAAEQNHIFNHYQAVWPVTLNAIDSLSRFRYTIHNFSVGSPAMERELRLHLQILKRRLGQMTLPIHEPVPPLILDTLFGQFDDIPLYVADEDQVRDALYQFSQQVSDTLFQLFDGMLAEIANEVEVKLPELHQHQGTGVLPFNHL</sequence>
<protein>
    <recommendedName>
        <fullName evidence="3">Nitrate/nitrite sensing protein domain-containing protein</fullName>
    </recommendedName>
</protein>
<reference evidence="1 2" key="1">
    <citation type="submission" date="2015-05" db="EMBL/GenBank/DDBJ databases">
        <title>Photobacterium galathea sp. nov.</title>
        <authorList>
            <person name="Machado H."/>
            <person name="Gram L."/>
        </authorList>
    </citation>
    <scope>NUCLEOTIDE SEQUENCE [LARGE SCALE GENOMIC DNA]</scope>
    <source>
        <strain evidence="1 2">DSM 22954</strain>
    </source>
</reference>
<organism evidence="1 2">
    <name type="scientific">Photobacterium ganghwense</name>
    <dbReference type="NCBI Taxonomy" id="320778"/>
    <lineage>
        <taxon>Bacteria</taxon>
        <taxon>Pseudomonadati</taxon>
        <taxon>Pseudomonadota</taxon>
        <taxon>Gammaproteobacteria</taxon>
        <taxon>Vibrionales</taxon>
        <taxon>Vibrionaceae</taxon>
        <taxon>Photobacterium</taxon>
    </lineage>
</organism>
<dbReference type="PATRIC" id="fig|320778.3.peg.268"/>
<dbReference type="OrthoDB" id="5826599at2"/>
<keyword evidence="2" id="KW-1185">Reference proteome</keyword>
<evidence type="ECO:0008006" key="3">
    <source>
        <dbReference type="Google" id="ProtNLM"/>
    </source>
</evidence>
<dbReference type="RefSeq" id="WP_047883372.1">
    <property type="nucleotide sequence ID" value="NZ_LDOU01000002.1"/>
</dbReference>
<proteinExistence type="predicted"/>
<evidence type="ECO:0000313" key="2">
    <source>
        <dbReference type="Proteomes" id="UP000035909"/>
    </source>
</evidence>
<comment type="caution">
    <text evidence="1">The sequence shown here is derived from an EMBL/GenBank/DDBJ whole genome shotgun (WGS) entry which is preliminary data.</text>
</comment>
<name>A0A0J1HIH7_9GAMM</name>
<dbReference type="AlphaFoldDB" id="A0A0J1HIH7"/>